<reference evidence="3 4" key="1">
    <citation type="submission" date="2017-07" db="EMBL/GenBank/DDBJ databases">
        <title>Leptospira spp. isolated from tropical soils.</title>
        <authorList>
            <person name="Thibeaux R."/>
            <person name="Iraola G."/>
            <person name="Ferres I."/>
            <person name="Bierque E."/>
            <person name="Girault D."/>
            <person name="Soupe-Gilbert M.-E."/>
            <person name="Picardeau M."/>
            <person name="Goarant C."/>
        </authorList>
    </citation>
    <scope>NUCLEOTIDE SEQUENCE [LARGE SCALE GENOMIC DNA]</scope>
    <source>
        <strain evidence="3 4">ES4-C-A1</strain>
    </source>
</reference>
<gene>
    <name evidence="3" type="ORF">CH365_18910</name>
</gene>
<dbReference type="AlphaFoldDB" id="A0A2M9ZTI3"/>
<keyword evidence="1" id="KW-0472">Membrane</keyword>
<sequence>MKFLSYITEKRSDEYPALNGIRAFSIMMIIGLHIWIGANHFIPDIPVLLDTALKNLTAGIDLFFVLSGFLIYGNLLKEKAKHGNIKLSFFYIKRSLRIFPAYYFLLLVQYVSMRGILKSLNAAPHLDSSKTLLKNSLTENISYYWADLLYISNYTKGRMFDYGWSLSIEEQFYIILPPLCALLFFKISDKARRILLISSYFLPILFRILYSQFNIFSPHMVYQHSETRFDSLIAGMLCSEFYLSASYANFTTKKFIRIGLYIASITLTAIGFLSERTALTQIYVYNCLNIGFAGLVLLSLWENSYFSKFLSLPIFRPIARVSYTMYLWHLYPTSAAISLVCGTVIHSLSYSRTFATFLVAMLFTFIFCVILFYLIERPFLILKDKWIAHLKSKQTAGISQQSI</sequence>
<evidence type="ECO:0000259" key="2">
    <source>
        <dbReference type="Pfam" id="PF01757"/>
    </source>
</evidence>
<name>A0A2M9ZTI3_9LEPT</name>
<feature type="transmembrane region" description="Helical" evidence="1">
    <location>
        <begin position="354"/>
        <end position="375"/>
    </location>
</feature>
<keyword evidence="1" id="KW-0812">Transmembrane</keyword>
<dbReference type="EMBL" id="NPEA01000013">
    <property type="protein sequence ID" value="PJZ75410.1"/>
    <property type="molecule type" value="Genomic_DNA"/>
</dbReference>
<feature type="transmembrane region" description="Helical" evidence="1">
    <location>
        <begin position="231"/>
        <end position="248"/>
    </location>
</feature>
<feature type="transmembrane region" description="Helical" evidence="1">
    <location>
        <begin position="194"/>
        <end position="211"/>
    </location>
</feature>
<keyword evidence="4" id="KW-1185">Reference proteome</keyword>
<dbReference type="GO" id="GO:0016747">
    <property type="term" value="F:acyltransferase activity, transferring groups other than amino-acyl groups"/>
    <property type="evidence" value="ECO:0007669"/>
    <property type="project" value="InterPro"/>
</dbReference>
<accession>A0A2M9ZTI3</accession>
<proteinExistence type="predicted"/>
<dbReference type="InterPro" id="IPR002656">
    <property type="entry name" value="Acyl_transf_3_dom"/>
</dbReference>
<feature type="transmembrane region" description="Helical" evidence="1">
    <location>
        <begin position="280"/>
        <end position="301"/>
    </location>
</feature>
<dbReference type="Proteomes" id="UP000231843">
    <property type="component" value="Unassembled WGS sequence"/>
</dbReference>
<protein>
    <recommendedName>
        <fullName evidence="2">Acyltransferase 3 domain-containing protein</fullName>
    </recommendedName>
</protein>
<dbReference type="PANTHER" id="PTHR11161">
    <property type="entry name" value="O-ACYLTRANSFERASE"/>
    <property type="match status" value="1"/>
</dbReference>
<feature type="transmembrane region" description="Helical" evidence="1">
    <location>
        <begin position="21"/>
        <end position="38"/>
    </location>
</feature>
<dbReference type="OrthoDB" id="9767863at2"/>
<dbReference type="PANTHER" id="PTHR11161:SF0">
    <property type="entry name" value="O-ACYLTRANSFERASE LIKE PROTEIN"/>
    <property type="match status" value="1"/>
</dbReference>
<evidence type="ECO:0000313" key="4">
    <source>
        <dbReference type="Proteomes" id="UP000231843"/>
    </source>
</evidence>
<evidence type="ECO:0000313" key="3">
    <source>
        <dbReference type="EMBL" id="PJZ75410.1"/>
    </source>
</evidence>
<dbReference type="Pfam" id="PF01757">
    <property type="entry name" value="Acyl_transf_3"/>
    <property type="match status" value="1"/>
</dbReference>
<feature type="transmembrane region" description="Helical" evidence="1">
    <location>
        <begin position="58"/>
        <end position="75"/>
    </location>
</feature>
<keyword evidence="1" id="KW-1133">Transmembrane helix</keyword>
<feature type="transmembrane region" description="Helical" evidence="1">
    <location>
        <begin position="255"/>
        <end position="274"/>
    </location>
</feature>
<feature type="domain" description="Acyltransferase 3" evidence="2">
    <location>
        <begin position="16"/>
        <end position="372"/>
    </location>
</feature>
<dbReference type="InterPro" id="IPR052728">
    <property type="entry name" value="O2_lipid_transport_reg"/>
</dbReference>
<feature type="transmembrane region" description="Helical" evidence="1">
    <location>
        <begin position="171"/>
        <end position="187"/>
    </location>
</feature>
<feature type="transmembrane region" description="Helical" evidence="1">
    <location>
        <begin position="96"/>
        <end position="117"/>
    </location>
</feature>
<comment type="caution">
    <text evidence="3">The sequence shown here is derived from an EMBL/GenBank/DDBJ whole genome shotgun (WGS) entry which is preliminary data.</text>
</comment>
<organism evidence="3 4">
    <name type="scientific">Leptospira neocaledonica</name>
    <dbReference type="NCBI Taxonomy" id="2023192"/>
    <lineage>
        <taxon>Bacteria</taxon>
        <taxon>Pseudomonadati</taxon>
        <taxon>Spirochaetota</taxon>
        <taxon>Spirochaetia</taxon>
        <taxon>Leptospirales</taxon>
        <taxon>Leptospiraceae</taxon>
        <taxon>Leptospira</taxon>
    </lineage>
</organism>
<dbReference type="RefSeq" id="WP_100770108.1">
    <property type="nucleotide sequence ID" value="NZ_NPEA01000013.1"/>
</dbReference>
<evidence type="ECO:0000256" key="1">
    <source>
        <dbReference type="SAM" id="Phobius"/>
    </source>
</evidence>
<feature type="transmembrane region" description="Helical" evidence="1">
    <location>
        <begin position="326"/>
        <end position="348"/>
    </location>
</feature>